<feature type="region of interest" description="Disordered" evidence="6">
    <location>
        <begin position="87"/>
        <end position="107"/>
    </location>
</feature>
<protein>
    <recommendedName>
        <fullName evidence="13">Intimal thickness related receptor IRP domain-containing protein</fullName>
    </recommendedName>
</protein>
<evidence type="ECO:0000256" key="4">
    <source>
        <dbReference type="ARBA" id="ARBA00023136"/>
    </source>
</evidence>
<dbReference type="Pfam" id="PF21870">
    <property type="entry name" value="GP180_GOLD"/>
    <property type="match status" value="1"/>
</dbReference>
<dbReference type="Pfam" id="PF10192">
    <property type="entry name" value="GPR180-TMEM145_TM"/>
    <property type="match status" value="1"/>
</dbReference>
<evidence type="ECO:0000256" key="3">
    <source>
        <dbReference type="ARBA" id="ARBA00022989"/>
    </source>
</evidence>
<dbReference type="GO" id="GO:0016020">
    <property type="term" value="C:membrane"/>
    <property type="evidence" value="ECO:0007669"/>
    <property type="project" value="UniProtKB-SubCell"/>
</dbReference>
<keyword evidence="3 7" id="KW-1133">Transmembrane helix</keyword>
<name>A0AAW0NDC9_9GOBI</name>
<evidence type="ECO:0000256" key="7">
    <source>
        <dbReference type="SAM" id="Phobius"/>
    </source>
</evidence>
<feature type="transmembrane region" description="Helical" evidence="7">
    <location>
        <begin position="198"/>
        <end position="219"/>
    </location>
</feature>
<dbReference type="InterPro" id="IPR053880">
    <property type="entry name" value="GPR180-like_N"/>
</dbReference>
<sequence>MSRLLARCLCLLLLLSETWGKTVTGVFRSEVARERNGQYITKFMFGGDVGLLVCRLDNAALAVEKESRLLLFPEIQPDLDKLSCSAETGTSTIHNSPETRRAQSDRPATVFLPHSGTSCTQTDTPARSQRRSRLILTSASQSSCLTQILLETHWTISAPRKSVCTVSTSCCSCVLRGVLHLRPAAVPGSEERRSMHTVLRVLTVALVLQGLSALCNYIHLSRYSRDGVGFPLMGNLAELWDMVAQVSMLYMLLSLCVSWTLSRRKPQSRPLQWEQTPTSTGVAVGAVLTQGCLLLWEQILEADSEHHSFHPQRSLPGLLLLLLRLLLVLVLASVLYQITSTERSSLKRDFYLSFTKGCFLWFLCHPVLVFISAIFNDHQREKVVTIGVILCQSISVVILYQLFLSRSLYWEVSSLSSVSLPLTMSRTNHRGRY</sequence>
<evidence type="ECO:0000259" key="9">
    <source>
        <dbReference type="Pfam" id="PF10192"/>
    </source>
</evidence>
<feature type="transmembrane region" description="Helical" evidence="7">
    <location>
        <begin position="383"/>
        <end position="403"/>
    </location>
</feature>
<keyword evidence="12" id="KW-1185">Reference proteome</keyword>
<feature type="transmembrane region" description="Helical" evidence="7">
    <location>
        <begin position="239"/>
        <end position="261"/>
    </location>
</feature>
<feature type="domain" description="GPR180/TMEM145 transmembrane" evidence="9">
    <location>
        <begin position="191"/>
        <end position="399"/>
    </location>
</feature>
<proteinExistence type="predicted"/>
<dbReference type="GO" id="GO:0019236">
    <property type="term" value="P:response to pheromone"/>
    <property type="evidence" value="ECO:0007669"/>
    <property type="project" value="InterPro"/>
</dbReference>
<evidence type="ECO:0000313" key="12">
    <source>
        <dbReference type="Proteomes" id="UP001460270"/>
    </source>
</evidence>
<keyword evidence="8" id="KW-0732">Signal</keyword>
<evidence type="ECO:0000256" key="8">
    <source>
        <dbReference type="SAM" id="SignalP"/>
    </source>
</evidence>
<feature type="chain" id="PRO_5043497338" description="Intimal thickness related receptor IRP domain-containing protein" evidence="8">
    <location>
        <begin position="21"/>
        <end position="433"/>
    </location>
</feature>
<dbReference type="EMBL" id="JBBPFD010000016">
    <property type="protein sequence ID" value="KAK7893076.1"/>
    <property type="molecule type" value="Genomic_DNA"/>
</dbReference>
<keyword evidence="4 7" id="KW-0472">Membrane</keyword>
<dbReference type="InterPro" id="IPR019336">
    <property type="entry name" value="GPR180/TMEM145_TM"/>
</dbReference>
<keyword evidence="2 7" id="KW-0812">Transmembrane</keyword>
<organism evidence="11 12">
    <name type="scientific">Mugilogobius chulae</name>
    <name type="common">yellowstripe goby</name>
    <dbReference type="NCBI Taxonomy" id="88201"/>
    <lineage>
        <taxon>Eukaryota</taxon>
        <taxon>Metazoa</taxon>
        <taxon>Chordata</taxon>
        <taxon>Craniata</taxon>
        <taxon>Vertebrata</taxon>
        <taxon>Euteleostomi</taxon>
        <taxon>Actinopterygii</taxon>
        <taxon>Neopterygii</taxon>
        <taxon>Teleostei</taxon>
        <taxon>Neoteleostei</taxon>
        <taxon>Acanthomorphata</taxon>
        <taxon>Gobiaria</taxon>
        <taxon>Gobiiformes</taxon>
        <taxon>Gobioidei</taxon>
        <taxon>Gobiidae</taxon>
        <taxon>Gobionellinae</taxon>
        <taxon>Mugilogobius</taxon>
    </lineage>
</organism>
<evidence type="ECO:0000256" key="6">
    <source>
        <dbReference type="SAM" id="MobiDB-lite"/>
    </source>
</evidence>
<feature type="transmembrane region" description="Helical" evidence="7">
    <location>
        <begin position="350"/>
        <end position="371"/>
    </location>
</feature>
<dbReference type="AlphaFoldDB" id="A0AAW0NDC9"/>
<feature type="transmembrane region" description="Helical" evidence="7">
    <location>
        <begin position="318"/>
        <end position="338"/>
    </location>
</feature>
<dbReference type="InterPro" id="IPR047831">
    <property type="entry name" value="GPR180/TMEM145"/>
</dbReference>
<comment type="subcellular location">
    <subcellularLocation>
        <location evidence="1">Membrane</location>
        <topology evidence="1">Multi-pass membrane protein</topology>
    </subcellularLocation>
</comment>
<gene>
    <name evidence="11" type="ORF">WMY93_022228</name>
</gene>
<feature type="domain" description="GPR180-like N-terminal" evidence="10">
    <location>
        <begin position="22"/>
        <end position="88"/>
    </location>
</feature>
<evidence type="ECO:0000313" key="11">
    <source>
        <dbReference type="EMBL" id="KAK7893076.1"/>
    </source>
</evidence>
<evidence type="ECO:0000256" key="5">
    <source>
        <dbReference type="ARBA" id="ARBA00023180"/>
    </source>
</evidence>
<dbReference type="Proteomes" id="UP001460270">
    <property type="component" value="Unassembled WGS sequence"/>
</dbReference>
<evidence type="ECO:0008006" key="13">
    <source>
        <dbReference type="Google" id="ProtNLM"/>
    </source>
</evidence>
<keyword evidence="5" id="KW-0325">Glycoprotein</keyword>
<dbReference type="PANTHER" id="PTHR23252:SF29">
    <property type="entry name" value="INTEGRAL MEMBRANE PROTEIN GPR180"/>
    <property type="match status" value="1"/>
</dbReference>
<evidence type="ECO:0000256" key="1">
    <source>
        <dbReference type="ARBA" id="ARBA00004141"/>
    </source>
</evidence>
<dbReference type="PANTHER" id="PTHR23252">
    <property type="entry name" value="INTIMAL THICKNESS RECEPTOR-RELATED"/>
    <property type="match status" value="1"/>
</dbReference>
<reference evidence="12" key="1">
    <citation type="submission" date="2024-04" db="EMBL/GenBank/DDBJ databases">
        <title>Salinicola lusitanus LLJ914,a marine bacterium isolated from the Okinawa Trough.</title>
        <authorList>
            <person name="Li J."/>
        </authorList>
    </citation>
    <scope>NUCLEOTIDE SEQUENCE [LARGE SCALE GENOMIC DNA]</scope>
</reference>
<accession>A0AAW0NDC9</accession>
<dbReference type="GO" id="GO:0007186">
    <property type="term" value="P:G protein-coupled receptor signaling pathway"/>
    <property type="evidence" value="ECO:0007669"/>
    <property type="project" value="InterPro"/>
</dbReference>
<comment type="caution">
    <text evidence="11">The sequence shown here is derived from an EMBL/GenBank/DDBJ whole genome shotgun (WGS) entry which is preliminary data.</text>
</comment>
<evidence type="ECO:0000256" key="2">
    <source>
        <dbReference type="ARBA" id="ARBA00022692"/>
    </source>
</evidence>
<evidence type="ECO:0000259" key="10">
    <source>
        <dbReference type="Pfam" id="PF21870"/>
    </source>
</evidence>
<feature type="signal peptide" evidence="8">
    <location>
        <begin position="1"/>
        <end position="20"/>
    </location>
</feature>
<feature type="compositionally biased region" description="Polar residues" evidence="6">
    <location>
        <begin position="87"/>
        <end position="96"/>
    </location>
</feature>